<protein>
    <recommendedName>
        <fullName evidence="3">F-box domain-containing protein</fullName>
    </recommendedName>
</protein>
<evidence type="ECO:0000313" key="1">
    <source>
        <dbReference type="EMBL" id="CAF3719201.1"/>
    </source>
</evidence>
<dbReference type="AlphaFoldDB" id="A0A818W1M5"/>
<gene>
    <name evidence="1" type="ORF">OTI717_LOCUS13712</name>
</gene>
<dbReference type="Proteomes" id="UP000663823">
    <property type="component" value="Unassembled WGS sequence"/>
</dbReference>
<name>A0A818W1M5_9BILA</name>
<evidence type="ECO:0008006" key="3">
    <source>
        <dbReference type="Google" id="ProtNLM"/>
    </source>
</evidence>
<evidence type="ECO:0000313" key="2">
    <source>
        <dbReference type="Proteomes" id="UP000663823"/>
    </source>
</evidence>
<sequence length="187" mass="21975">MFISNNHFFILSKSFFEDLANEILYEIFEYLDLYHVYDVFFDLNQRFQTLLLDSTIPIKINIPTVFKSNVEGYYEKMIIRNKHRINILRLLNPFIVDIIFSTPHIISKFIRLEILILDNIHTKKGREMVADIQLQQRAIACPEISIEFSASFHLITQAQYGTMECNDNVSDGDINNAIQSESRRFLS</sequence>
<accession>A0A818W1M5</accession>
<comment type="caution">
    <text evidence="1">The sequence shown here is derived from an EMBL/GenBank/DDBJ whole genome shotgun (WGS) entry which is preliminary data.</text>
</comment>
<organism evidence="1 2">
    <name type="scientific">Rotaria sordida</name>
    <dbReference type="NCBI Taxonomy" id="392033"/>
    <lineage>
        <taxon>Eukaryota</taxon>
        <taxon>Metazoa</taxon>
        <taxon>Spiralia</taxon>
        <taxon>Gnathifera</taxon>
        <taxon>Rotifera</taxon>
        <taxon>Eurotatoria</taxon>
        <taxon>Bdelloidea</taxon>
        <taxon>Philodinida</taxon>
        <taxon>Philodinidae</taxon>
        <taxon>Rotaria</taxon>
    </lineage>
</organism>
<proteinExistence type="predicted"/>
<reference evidence="1" key="1">
    <citation type="submission" date="2021-02" db="EMBL/GenBank/DDBJ databases">
        <authorList>
            <person name="Nowell W R."/>
        </authorList>
    </citation>
    <scope>NUCLEOTIDE SEQUENCE</scope>
</reference>
<dbReference type="EMBL" id="CAJOAX010001481">
    <property type="protein sequence ID" value="CAF3719201.1"/>
    <property type="molecule type" value="Genomic_DNA"/>
</dbReference>